<feature type="transmembrane region" description="Helical" evidence="2">
    <location>
        <begin position="99"/>
        <end position="119"/>
    </location>
</feature>
<feature type="transmembrane region" description="Helical" evidence="2">
    <location>
        <begin position="74"/>
        <end position="93"/>
    </location>
</feature>
<feature type="transmembrane region" description="Helical" evidence="2">
    <location>
        <begin position="278"/>
        <end position="297"/>
    </location>
</feature>
<feature type="domain" description="EamA" evidence="3">
    <location>
        <begin position="11"/>
        <end position="147"/>
    </location>
</feature>
<evidence type="ECO:0000313" key="4">
    <source>
        <dbReference type="EMBL" id="RHJ84584.1"/>
    </source>
</evidence>
<feature type="domain" description="EamA" evidence="3">
    <location>
        <begin position="160"/>
        <end position="295"/>
    </location>
</feature>
<feature type="transmembrane region" description="Helical" evidence="2">
    <location>
        <begin position="158"/>
        <end position="179"/>
    </location>
</feature>
<sequence>MEKDRKLHQTKGYIMIAVAGILWGTIGLFVSLLKNLGAESELIVVIRIGTATILLIPLMLASGGPSLFKADKQTIIACIAMGIFSQALFNYSYSESINNVGVATGAVLLYTSPIFVSIMSRVVFKEHVGKIKILALFINIIGCILTVTGGNFTSVKFSVYGVAMGVLAGFLYGLMTIISTPVTEKNHPLTIVFYQFLFGTITMALISHPFAGVSQLISLKFVLAAIGYGLIPTVGSYFFYMHGLSHGLETSKVPVVASVETVVAAVIGIFVFSESMSFLKLFGIVLVLASIAIMNMVKPKKKF</sequence>
<evidence type="ECO:0000256" key="1">
    <source>
        <dbReference type="ARBA" id="ARBA00007362"/>
    </source>
</evidence>
<dbReference type="PANTHER" id="PTHR22911">
    <property type="entry name" value="ACYL-MALONYL CONDENSING ENZYME-RELATED"/>
    <property type="match status" value="1"/>
</dbReference>
<keyword evidence="5" id="KW-1185">Reference proteome</keyword>
<comment type="caution">
    <text evidence="4">The sequence shown here is derived from an EMBL/GenBank/DDBJ whole genome shotgun (WGS) entry which is preliminary data.</text>
</comment>
<protein>
    <recommendedName>
        <fullName evidence="3">EamA domain-containing protein</fullName>
    </recommendedName>
</protein>
<feature type="transmembrane region" description="Helical" evidence="2">
    <location>
        <begin position="42"/>
        <end position="62"/>
    </location>
</feature>
<evidence type="ECO:0000256" key="2">
    <source>
        <dbReference type="SAM" id="Phobius"/>
    </source>
</evidence>
<dbReference type="RefSeq" id="WP_118336417.1">
    <property type="nucleotide sequence ID" value="NZ_AP025567.1"/>
</dbReference>
<keyword evidence="2" id="KW-0812">Transmembrane</keyword>
<feature type="transmembrane region" description="Helical" evidence="2">
    <location>
        <begin position="253"/>
        <end position="272"/>
    </location>
</feature>
<dbReference type="Gene3D" id="1.10.3730.20">
    <property type="match status" value="1"/>
</dbReference>
<evidence type="ECO:0000259" key="3">
    <source>
        <dbReference type="Pfam" id="PF00892"/>
    </source>
</evidence>
<dbReference type="SUPFAM" id="SSF103481">
    <property type="entry name" value="Multidrug resistance efflux transporter EmrE"/>
    <property type="match status" value="2"/>
</dbReference>
<feature type="transmembrane region" description="Helical" evidence="2">
    <location>
        <begin position="131"/>
        <end position="152"/>
    </location>
</feature>
<dbReference type="OrthoDB" id="6707571at2"/>
<feature type="transmembrane region" description="Helical" evidence="2">
    <location>
        <begin position="12"/>
        <end position="30"/>
    </location>
</feature>
<dbReference type="Proteomes" id="UP000284841">
    <property type="component" value="Unassembled WGS sequence"/>
</dbReference>
<name>A0A415DVX2_9FIRM</name>
<organism evidence="4 5">
    <name type="scientific">Emergencia timonensis</name>
    <dbReference type="NCBI Taxonomy" id="1776384"/>
    <lineage>
        <taxon>Bacteria</taxon>
        <taxon>Bacillati</taxon>
        <taxon>Bacillota</taxon>
        <taxon>Clostridia</taxon>
        <taxon>Peptostreptococcales</taxon>
        <taxon>Anaerovoracaceae</taxon>
        <taxon>Emergencia</taxon>
    </lineage>
</organism>
<keyword evidence="2" id="KW-1133">Transmembrane helix</keyword>
<accession>A0A415DVX2</accession>
<reference evidence="4 5" key="1">
    <citation type="submission" date="2018-08" db="EMBL/GenBank/DDBJ databases">
        <title>A genome reference for cultivated species of the human gut microbiota.</title>
        <authorList>
            <person name="Zou Y."/>
            <person name="Xue W."/>
            <person name="Luo G."/>
        </authorList>
    </citation>
    <scope>NUCLEOTIDE SEQUENCE [LARGE SCALE GENOMIC DNA]</scope>
    <source>
        <strain evidence="4 5">AM07-24</strain>
    </source>
</reference>
<dbReference type="InterPro" id="IPR000620">
    <property type="entry name" value="EamA_dom"/>
</dbReference>
<dbReference type="InterPro" id="IPR037185">
    <property type="entry name" value="EmrE-like"/>
</dbReference>
<comment type="similarity">
    <text evidence="1">Belongs to the EamA transporter family.</text>
</comment>
<dbReference type="EMBL" id="QRMS01000006">
    <property type="protein sequence ID" value="RHJ84584.1"/>
    <property type="molecule type" value="Genomic_DNA"/>
</dbReference>
<dbReference type="GO" id="GO:0016020">
    <property type="term" value="C:membrane"/>
    <property type="evidence" value="ECO:0007669"/>
    <property type="project" value="InterPro"/>
</dbReference>
<feature type="transmembrane region" description="Helical" evidence="2">
    <location>
        <begin position="217"/>
        <end position="241"/>
    </location>
</feature>
<evidence type="ECO:0000313" key="5">
    <source>
        <dbReference type="Proteomes" id="UP000284841"/>
    </source>
</evidence>
<dbReference type="PANTHER" id="PTHR22911:SF79">
    <property type="entry name" value="MOBA-LIKE NTP TRANSFERASE DOMAIN-CONTAINING PROTEIN"/>
    <property type="match status" value="1"/>
</dbReference>
<feature type="transmembrane region" description="Helical" evidence="2">
    <location>
        <begin position="191"/>
        <end position="211"/>
    </location>
</feature>
<gene>
    <name evidence="4" type="ORF">DW099_16535</name>
</gene>
<proteinExistence type="inferred from homology"/>
<dbReference type="STRING" id="1776384.GCA_900086585_01426"/>
<dbReference type="AlphaFoldDB" id="A0A415DVX2"/>
<dbReference type="Pfam" id="PF00892">
    <property type="entry name" value="EamA"/>
    <property type="match status" value="2"/>
</dbReference>
<keyword evidence="2" id="KW-0472">Membrane</keyword>